<evidence type="ECO:0000313" key="3">
    <source>
        <dbReference type="Proteomes" id="UP000061432"/>
    </source>
</evidence>
<keyword evidence="1" id="KW-0472">Membrane</keyword>
<sequence>MAGVLHGCARTTPRIRAKLQASKESSRALAAQHGLNPKTVVKWRKRTVTTDASMGTKTSRSTALIPAEEAIVVEFRRQTLLPLDDVLGCLRDMILSLSLPCIVVCNSIASLVFRQPRRRRRASGSRLTRSATCISTAASCAMPRASWLYSWRSTAC</sequence>
<dbReference type="STRING" id="270351.Maq22A_c28740"/>
<accession>A0A1Y0ZIS6</accession>
<name>A0A1Y0ZIS6_9HYPH</name>
<organism evidence="2 3">
    <name type="scientific">Methylobacterium aquaticum</name>
    <dbReference type="NCBI Taxonomy" id="270351"/>
    <lineage>
        <taxon>Bacteria</taxon>
        <taxon>Pseudomonadati</taxon>
        <taxon>Pseudomonadota</taxon>
        <taxon>Alphaproteobacteria</taxon>
        <taxon>Hyphomicrobiales</taxon>
        <taxon>Methylobacteriaceae</taxon>
        <taxon>Methylobacterium</taxon>
    </lineage>
</organism>
<gene>
    <name evidence="2" type="ORF">Maq22A_c28740</name>
</gene>
<reference evidence="2 3" key="1">
    <citation type="journal article" date="2015" name="Genome Announc.">
        <title>Complete Genome Sequence of Methylobacterium aquaticum Strain 22A, Isolated from Racomitrium japonicum Moss.</title>
        <authorList>
            <person name="Tani A."/>
            <person name="Ogura Y."/>
            <person name="Hayashi T."/>
            <person name="Kimbara K."/>
        </authorList>
    </citation>
    <scope>NUCLEOTIDE SEQUENCE [LARGE SCALE GENOMIC DNA]</scope>
    <source>
        <strain evidence="2 3">MA-22A</strain>
    </source>
</reference>
<evidence type="ECO:0000313" key="2">
    <source>
        <dbReference type="EMBL" id="BAR47254.1"/>
    </source>
</evidence>
<dbReference type="KEGG" id="maqu:Maq22A_c28740"/>
<dbReference type="AlphaFoldDB" id="A0A1Y0ZIS6"/>
<evidence type="ECO:0000256" key="1">
    <source>
        <dbReference type="SAM" id="Phobius"/>
    </source>
</evidence>
<feature type="transmembrane region" description="Helical" evidence="1">
    <location>
        <begin position="93"/>
        <end position="113"/>
    </location>
</feature>
<reference evidence="3" key="2">
    <citation type="submission" date="2015-01" db="EMBL/GenBank/DDBJ databases">
        <title>Complete genome sequence of Methylobacterium aquaticum strain 22A.</title>
        <authorList>
            <person name="Tani A."/>
            <person name="Ogura Y."/>
            <person name="Hayashi T."/>
        </authorList>
    </citation>
    <scope>NUCLEOTIDE SEQUENCE [LARGE SCALE GENOMIC DNA]</scope>
    <source>
        <strain evidence="3">MA-22A</strain>
    </source>
</reference>
<dbReference type="EMBL" id="AP014704">
    <property type="protein sequence ID" value="BAR47254.1"/>
    <property type="molecule type" value="Genomic_DNA"/>
</dbReference>
<keyword evidence="1" id="KW-1133">Transmembrane helix</keyword>
<keyword evidence="1" id="KW-0812">Transmembrane</keyword>
<proteinExistence type="predicted"/>
<dbReference type="Proteomes" id="UP000061432">
    <property type="component" value="Chromosome"/>
</dbReference>
<protein>
    <submittedName>
        <fullName evidence="2">Uncharacterized protein</fullName>
    </submittedName>
</protein>